<reference evidence="4" key="1">
    <citation type="journal article" date="2021" name="ISME J.">
        <title>Evolutionary origin and ecological implication of a unique nif island in free-living Bradyrhizobium lineages.</title>
        <authorList>
            <person name="Tao J."/>
        </authorList>
    </citation>
    <scope>NUCLEOTIDE SEQUENCE [LARGE SCALE GENOMIC DNA]</scope>
    <source>
        <strain evidence="4">SZCCT0094</strain>
    </source>
</reference>
<dbReference type="Proteomes" id="UP001314635">
    <property type="component" value="Unassembled WGS sequence"/>
</dbReference>
<evidence type="ECO:0000259" key="2">
    <source>
        <dbReference type="Pfam" id="PF05227"/>
    </source>
</evidence>
<evidence type="ECO:0000313" key="3">
    <source>
        <dbReference type="EMBL" id="MBR1141521.1"/>
    </source>
</evidence>
<keyword evidence="4" id="KW-1185">Reference proteome</keyword>
<dbReference type="InterPro" id="IPR007891">
    <property type="entry name" value="CHASE3"/>
</dbReference>
<evidence type="ECO:0000313" key="4">
    <source>
        <dbReference type="Proteomes" id="UP001314635"/>
    </source>
</evidence>
<protein>
    <submittedName>
        <fullName evidence="3">CHASE3 domain-containing protein</fullName>
    </submittedName>
</protein>
<gene>
    <name evidence="3" type="ORF">JQ619_37830</name>
</gene>
<organism evidence="3 4">
    <name type="scientific">Bradyrhizobium denitrificans</name>
    <dbReference type="NCBI Taxonomy" id="2734912"/>
    <lineage>
        <taxon>Bacteria</taxon>
        <taxon>Pseudomonadati</taxon>
        <taxon>Pseudomonadota</taxon>
        <taxon>Alphaproteobacteria</taxon>
        <taxon>Hyphomicrobiales</taxon>
        <taxon>Nitrobacteraceae</taxon>
        <taxon>Bradyrhizobium</taxon>
    </lineage>
</organism>
<feature type="region of interest" description="Disordered" evidence="1">
    <location>
        <begin position="1"/>
        <end position="34"/>
    </location>
</feature>
<evidence type="ECO:0000256" key="1">
    <source>
        <dbReference type="SAM" id="MobiDB-lite"/>
    </source>
</evidence>
<feature type="domain" description="CHASE3" evidence="2">
    <location>
        <begin position="18"/>
        <end position="89"/>
    </location>
</feature>
<dbReference type="Pfam" id="PF05227">
    <property type="entry name" value="CHASE3"/>
    <property type="match status" value="1"/>
</dbReference>
<proteinExistence type="predicted"/>
<dbReference type="EMBL" id="JAFCLK010000071">
    <property type="protein sequence ID" value="MBR1141521.1"/>
    <property type="molecule type" value="Genomic_DNA"/>
</dbReference>
<sequence>MYRFQEGTDGGEAADLRQSAQQRRLEQSEKAATGWRQDVAEKEIALMRNPQTVQEARNLAASGAGKKYMDGLGGLVKEVIDVEAALLQTQPRPLWRRRRPRSWWVAPSWR</sequence>
<name>A0ABS5GK89_9BRAD</name>
<comment type="caution">
    <text evidence="3">The sequence shown here is derived from an EMBL/GenBank/DDBJ whole genome shotgun (WGS) entry which is preliminary data.</text>
</comment>
<accession>A0ABS5GK89</accession>